<reference evidence="2" key="1">
    <citation type="submission" date="2016-04" db="EMBL/GenBank/DDBJ databases">
        <authorList>
            <person name="Nguyen H.D."/>
            <person name="Samba Siva P."/>
            <person name="Cullis J."/>
            <person name="Levesque C.A."/>
            <person name="Hambleton S."/>
        </authorList>
    </citation>
    <scope>NUCLEOTIDE SEQUENCE</scope>
    <source>
        <strain evidence="2">DAOMC 236416</strain>
    </source>
</reference>
<keyword evidence="3" id="KW-1185">Reference proteome</keyword>
<dbReference type="InterPro" id="IPR036865">
    <property type="entry name" value="CRAL-TRIO_dom_sf"/>
</dbReference>
<reference evidence="2" key="2">
    <citation type="journal article" date="2019" name="IMA Fungus">
        <title>Genome sequencing and comparison of five Tilletia species to identify candidate genes for the detection of regulated species infecting wheat.</title>
        <authorList>
            <person name="Nguyen H.D.T."/>
            <person name="Sultana T."/>
            <person name="Kesanakurti P."/>
            <person name="Hambleton S."/>
        </authorList>
    </citation>
    <scope>NUCLEOTIDE SEQUENCE</scope>
    <source>
        <strain evidence="2">DAOMC 236416</strain>
    </source>
</reference>
<feature type="region of interest" description="Disordered" evidence="1">
    <location>
        <begin position="57"/>
        <end position="84"/>
    </location>
</feature>
<feature type="compositionally biased region" description="Basic and acidic residues" evidence="1">
    <location>
        <begin position="66"/>
        <end position="84"/>
    </location>
</feature>
<comment type="caution">
    <text evidence="2">The sequence shown here is derived from an EMBL/GenBank/DDBJ whole genome shotgun (WGS) entry which is preliminary data.</text>
</comment>
<dbReference type="Pfam" id="PF00650">
    <property type="entry name" value="CRAL_TRIO"/>
    <property type="match status" value="1"/>
</dbReference>
<dbReference type="InterPro" id="IPR036273">
    <property type="entry name" value="CRAL/TRIO_N_dom_sf"/>
</dbReference>
<dbReference type="InterPro" id="IPR001251">
    <property type="entry name" value="CRAL-TRIO_dom"/>
</dbReference>
<dbReference type="SUPFAM" id="SSF46938">
    <property type="entry name" value="CRAL/TRIO N-terminal domain"/>
    <property type="match status" value="1"/>
</dbReference>
<name>A0A177TEX1_9BASI</name>
<dbReference type="PROSITE" id="PS50191">
    <property type="entry name" value="CRAL_TRIO"/>
    <property type="match status" value="1"/>
</dbReference>
<dbReference type="PANTHER" id="PTHR46590:SF1">
    <property type="entry name" value="PHOSPHATIDYLINOSITOL TRANSFER PROTEIN CSR1"/>
    <property type="match status" value="1"/>
</dbReference>
<feature type="compositionally biased region" description="Acidic residues" evidence="1">
    <location>
        <begin position="492"/>
        <end position="503"/>
    </location>
</feature>
<dbReference type="Gene3D" id="3.40.525.10">
    <property type="entry name" value="CRAL-TRIO lipid binding domain"/>
    <property type="match status" value="1"/>
</dbReference>
<organism evidence="2 3">
    <name type="scientific">Tilletia indica</name>
    <dbReference type="NCBI Taxonomy" id="43049"/>
    <lineage>
        <taxon>Eukaryota</taxon>
        <taxon>Fungi</taxon>
        <taxon>Dikarya</taxon>
        <taxon>Basidiomycota</taxon>
        <taxon>Ustilaginomycotina</taxon>
        <taxon>Exobasidiomycetes</taxon>
        <taxon>Tilletiales</taxon>
        <taxon>Tilletiaceae</taxon>
        <taxon>Tilletia</taxon>
    </lineage>
</organism>
<feature type="region of interest" description="Disordered" evidence="1">
    <location>
        <begin position="489"/>
        <end position="570"/>
    </location>
</feature>
<dbReference type="SUPFAM" id="SSF52087">
    <property type="entry name" value="CRAL/TRIO domain"/>
    <property type="match status" value="1"/>
</dbReference>
<dbReference type="PANTHER" id="PTHR46590">
    <property type="entry name" value="PHOSPHATIDYLINOSITOL TRANSFER PROTEIN CSR1-RELATED"/>
    <property type="match status" value="1"/>
</dbReference>
<evidence type="ECO:0000313" key="2">
    <source>
        <dbReference type="EMBL" id="KAE8259386.1"/>
    </source>
</evidence>
<evidence type="ECO:0000313" key="3">
    <source>
        <dbReference type="Proteomes" id="UP000077521"/>
    </source>
</evidence>
<dbReference type="AlphaFoldDB" id="A0A177TEX1"/>
<feature type="compositionally biased region" description="Basic and acidic residues" evidence="1">
    <location>
        <begin position="542"/>
        <end position="570"/>
    </location>
</feature>
<dbReference type="Proteomes" id="UP000077521">
    <property type="component" value="Unassembled WGS sequence"/>
</dbReference>
<dbReference type="EMBL" id="LWDF02000038">
    <property type="protein sequence ID" value="KAE8259386.1"/>
    <property type="molecule type" value="Genomic_DNA"/>
</dbReference>
<evidence type="ECO:0000256" key="1">
    <source>
        <dbReference type="SAM" id="MobiDB-lite"/>
    </source>
</evidence>
<dbReference type="CDD" id="cd00170">
    <property type="entry name" value="SEC14"/>
    <property type="match status" value="1"/>
</dbReference>
<proteinExistence type="predicted"/>
<dbReference type="InterPro" id="IPR011074">
    <property type="entry name" value="CRAL/TRIO_N_dom"/>
</dbReference>
<protein>
    <submittedName>
        <fullName evidence="2">Uncharacterized protein</fullName>
    </submittedName>
</protein>
<dbReference type="Pfam" id="PF03765">
    <property type="entry name" value="CRAL_TRIO_N"/>
    <property type="match status" value="1"/>
</dbReference>
<gene>
    <name evidence="2" type="ORF">A4X13_0g1047</name>
</gene>
<accession>A0A177TEX1</accession>
<sequence length="570" mass="64234">MATTRKHENVYEIPEGHFDLPEGYVGNLTDDQQTKLRQLWEGFFDVLSKARGNAAGAAAGQEEFNSDPKKANIPKGDEAKDLKKAEDERKAMNDLLNEYGADVVRDKAWRFVAADHPDTGMLRFLRARKWDVDRALAMLAATMKWRLDTKVDDIAEAGDEGNQHIEKFLDQQNSGKVYAMASSKTLQPIVYIHVKKHFTRGQPSQSMQKFILSSLETDRLLMVPPNDKVVLLFDMKGFGISNMDFGSILYVLKCLEAYYPESLGFLAIHRAPFIFSGFWQILKPLLDPVVRAKVGFTQKTKDLEDRIPVDRLVPSVEGEMITEFDFVPPQAGENKLHQDEEGRKREKGKYMDLAQQYEDATREWINTDLKDQKILDKRALLAKKLRIQQYAMEPYFRGKTVLHRDGTIDGTGRVTWFYKQKDGRTQKHVLGRKYCVPTLKREVKEIEEEGVSVQDAEARTDKALEAKDWVALYGSKKVAKDYEGRLRGVAGDPEEVEDMDDDVAAPTTGTVGAPVVESADKGNVGASDEFHEAPEASARQIRKADGEATLGDKIKGPLETGMEKVKDALP</sequence>
<dbReference type="SMART" id="SM01100">
    <property type="entry name" value="CRAL_TRIO_N"/>
    <property type="match status" value="1"/>
</dbReference>
<dbReference type="InterPro" id="IPR052432">
    <property type="entry name" value="PITP/CRAL-TRIO"/>
</dbReference>
<dbReference type="SMART" id="SM00516">
    <property type="entry name" value="SEC14"/>
    <property type="match status" value="1"/>
</dbReference>